<reference evidence="1" key="1">
    <citation type="submission" date="2021-03" db="EMBL/GenBank/DDBJ databases">
        <authorList>
            <consortium name="Genoscope - CEA"/>
            <person name="William W."/>
        </authorList>
    </citation>
    <scope>NUCLEOTIDE SEQUENCE</scope>
    <source>
        <strain evidence="1">Doubled-haploid Pahang</strain>
    </source>
</reference>
<evidence type="ECO:0000313" key="1">
    <source>
        <dbReference type="EMBL" id="CAG1846565.1"/>
    </source>
</evidence>
<sequence>MGHGMGTSDMDTDKNDTMRVGDAACSGMEIEIFYLTRRLLPCSSPVLVCR</sequence>
<accession>A0A8D7F885</accession>
<gene>
    <name evidence="1" type="ORF">GSMUA_163600.1</name>
</gene>
<name>A0A8D7F885_MUSAM</name>
<proteinExistence type="predicted"/>
<protein>
    <submittedName>
        <fullName evidence="1">(wild Malaysian banana) hypothetical protein</fullName>
    </submittedName>
</protein>
<dbReference type="AlphaFoldDB" id="A0A8D7F885"/>
<dbReference type="EMBL" id="HG996471">
    <property type="protein sequence ID" value="CAG1846565.1"/>
    <property type="molecule type" value="Genomic_DNA"/>
</dbReference>
<organism evidence="1">
    <name type="scientific">Musa acuminata subsp. malaccensis</name>
    <name type="common">Wild banana</name>
    <name type="synonym">Musa malaccensis</name>
    <dbReference type="NCBI Taxonomy" id="214687"/>
    <lineage>
        <taxon>Eukaryota</taxon>
        <taxon>Viridiplantae</taxon>
        <taxon>Streptophyta</taxon>
        <taxon>Embryophyta</taxon>
        <taxon>Tracheophyta</taxon>
        <taxon>Spermatophyta</taxon>
        <taxon>Magnoliopsida</taxon>
        <taxon>Liliopsida</taxon>
        <taxon>Zingiberales</taxon>
        <taxon>Musaceae</taxon>
        <taxon>Musa</taxon>
    </lineage>
</organism>